<dbReference type="Proteomes" id="UP000694846">
    <property type="component" value="Unplaced"/>
</dbReference>
<dbReference type="CDD" id="cd16454">
    <property type="entry name" value="RING-H2_PA-TM-RING"/>
    <property type="match status" value="1"/>
</dbReference>
<keyword evidence="8" id="KW-0833">Ubl conjugation pathway</keyword>
<evidence type="ECO:0000256" key="8">
    <source>
        <dbReference type="ARBA" id="ARBA00022786"/>
    </source>
</evidence>
<dbReference type="PANTHER" id="PTHR45977:SF4">
    <property type="entry name" value="RING-TYPE DOMAIN-CONTAINING PROTEIN"/>
    <property type="match status" value="1"/>
</dbReference>
<sequence length="133" mass="15836">MDNEENTMERMNPRNAEWCGFRITREYYAGSDYREYTGPLIINDMLPAEPILKSTTVSENHISDRRQCSVCLIDFTIGIHVQELTCGHIFHENCITPWIKLHSTCPFCRSQLKQEMNYTYQKYIKKRSPLFFW</sequence>
<gene>
    <name evidence="14" type="primary">RNF126</name>
    <name evidence="16" type="synonym">LOC112679911</name>
    <name evidence="14" type="ORF">g.138145</name>
</gene>
<reference evidence="16" key="2">
    <citation type="submission" date="2025-04" db="UniProtKB">
        <authorList>
            <consortium name="RefSeq"/>
        </authorList>
    </citation>
    <scope>IDENTIFICATION</scope>
    <source>
        <tissue evidence="16">Whole body</tissue>
    </source>
</reference>
<dbReference type="InterPro" id="IPR013083">
    <property type="entry name" value="Znf_RING/FYVE/PHD"/>
</dbReference>
<dbReference type="InterPro" id="IPR001841">
    <property type="entry name" value="Znf_RING"/>
</dbReference>
<evidence type="ECO:0000256" key="9">
    <source>
        <dbReference type="ARBA" id="ARBA00022833"/>
    </source>
</evidence>
<evidence type="ECO:0000256" key="6">
    <source>
        <dbReference type="ARBA" id="ARBA00022723"/>
    </source>
</evidence>
<keyword evidence="7 12" id="KW-0863">Zinc-finger</keyword>
<name>A0A2S2QLD7_9HEMI</name>
<dbReference type="GO" id="GO:0008270">
    <property type="term" value="F:zinc ion binding"/>
    <property type="evidence" value="ECO:0007669"/>
    <property type="project" value="UniProtKB-KW"/>
</dbReference>
<keyword evidence="15" id="KW-1185">Reference proteome</keyword>
<keyword evidence="10" id="KW-1133">Transmembrane helix</keyword>
<evidence type="ECO:0000256" key="10">
    <source>
        <dbReference type="ARBA" id="ARBA00022989"/>
    </source>
</evidence>
<evidence type="ECO:0000313" key="16">
    <source>
        <dbReference type="RefSeq" id="XP_025405640.1"/>
    </source>
</evidence>
<dbReference type="Gene3D" id="3.30.40.10">
    <property type="entry name" value="Zinc/RING finger domain, C3HC4 (zinc finger)"/>
    <property type="match status" value="1"/>
</dbReference>
<dbReference type="EC" id="2.3.2.27" evidence="3"/>
<keyword evidence="5" id="KW-0812">Transmembrane</keyword>
<dbReference type="Pfam" id="PF13639">
    <property type="entry name" value="zf-RING_2"/>
    <property type="match status" value="1"/>
</dbReference>
<proteinExistence type="predicted"/>
<dbReference type="PROSITE" id="PS50089">
    <property type="entry name" value="ZF_RING_2"/>
    <property type="match status" value="1"/>
</dbReference>
<evidence type="ECO:0000256" key="12">
    <source>
        <dbReference type="PROSITE-ProRule" id="PRU00175"/>
    </source>
</evidence>
<keyword evidence="6" id="KW-0479">Metal-binding</keyword>
<dbReference type="AlphaFoldDB" id="A0A2S2QLD7"/>
<evidence type="ECO:0000256" key="11">
    <source>
        <dbReference type="ARBA" id="ARBA00023136"/>
    </source>
</evidence>
<keyword evidence="9" id="KW-0862">Zinc</keyword>
<dbReference type="OrthoDB" id="8062037at2759"/>
<reference evidence="14" key="1">
    <citation type="submission" date="2018-04" db="EMBL/GenBank/DDBJ databases">
        <title>Transcriptome assembly of Sipha flava.</title>
        <authorList>
            <person name="Scully E.D."/>
            <person name="Geib S.M."/>
            <person name="Palmer N.A."/>
            <person name="Koch K."/>
            <person name="Bradshaw J."/>
            <person name="Heng-Moss T."/>
            <person name="Sarath G."/>
        </authorList>
    </citation>
    <scope>NUCLEOTIDE SEQUENCE</scope>
</reference>
<dbReference type="GO" id="GO:0016020">
    <property type="term" value="C:membrane"/>
    <property type="evidence" value="ECO:0007669"/>
    <property type="project" value="UniProtKB-SubCell"/>
</dbReference>
<dbReference type="GO" id="GO:0061630">
    <property type="term" value="F:ubiquitin protein ligase activity"/>
    <property type="evidence" value="ECO:0007669"/>
    <property type="project" value="UniProtKB-EC"/>
</dbReference>
<comment type="catalytic activity">
    <reaction evidence="1">
        <text>S-ubiquitinyl-[E2 ubiquitin-conjugating enzyme]-L-cysteine + [acceptor protein]-L-lysine = [E2 ubiquitin-conjugating enzyme]-L-cysteine + N(6)-ubiquitinyl-[acceptor protein]-L-lysine.</text>
        <dbReference type="EC" id="2.3.2.27"/>
    </reaction>
</comment>
<keyword evidence="11" id="KW-0472">Membrane</keyword>
<dbReference type="SMART" id="SM00184">
    <property type="entry name" value="RING"/>
    <property type="match status" value="1"/>
</dbReference>
<evidence type="ECO:0000256" key="7">
    <source>
        <dbReference type="ARBA" id="ARBA00022771"/>
    </source>
</evidence>
<evidence type="ECO:0000313" key="15">
    <source>
        <dbReference type="Proteomes" id="UP000694846"/>
    </source>
</evidence>
<comment type="subcellular location">
    <subcellularLocation>
        <location evidence="2">Membrane</location>
        <topology evidence="2">Multi-pass membrane protein</topology>
    </subcellularLocation>
</comment>
<dbReference type="GO" id="GO:0006511">
    <property type="term" value="P:ubiquitin-dependent protein catabolic process"/>
    <property type="evidence" value="ECO:0007669"/>
    <property type="project" value="TreeGrafter"/>
</dbReference>
<dbReference type="SUPFAM" id="SSF57850">
    <property type="entry name" value="RING/U-box"/>
    <property type="match status" value="1"/>
</dbReference>
<accession>A0A2S2QLD7</accession>
<evidence type="ECO:0000256" key="3">
    <source>
        <dbReference type="ARBA" id="ARBA00012483"/>
    </source>
</evidence>
<dbReference type="GO" id="GO:0016567">
    <property type="term" value="P:protein ubiquitination"/>
    <property type="evidence" value="ECO:0007669"/>
    <property type="project" value="TreeGrafter"/>
</dbReference>
<evidence type="ECO:0000256" key="2">
    <source>
        <dbReference type="ARBA" id="ARBA00004141"/>
    </source>
</evidence>
<feature type="domain" description="RING-type" evidence="13">
    <location>
        <begin position="68"/>
        <end position="109"/>
    </location>
</feature>
<evidence type="ECO:0000256" key="4">
    <source>
        <dbReference type="ARBA" id="ARBA00022679"/>
    </source>
</evidence>
<evidence type="ECO:0000313" key="14">
    <source>
        <dbReference type="EMBL" id="MBY78579.1"/>
    </source>
</evidence>
<evidence type="ECO:0000256" key="5">
    <source>
        <dbReference type="ARBA" id="ARBA00022692"/>
    </source>
</evidence>
<protein>
    <recommendedName>
        <fullName evidence="3">RING-type E3 ubiquitin transferase</fullName>
        <ecNumber evidence="3">2.3.2.27</ecNumber>
    </recommendedName>
</protein>
<keyword evidence="4" id="KW-0808">Transferase</keyword>
<organism evidence="14">
    <name type="scientific">Sipha flava</name>
    <name type="common">yellow sugarcane aphid</name>
    <dbReference type="NCBI Taxonomy" id="143950"/>
    <lineage>
        <taxon>Eukaryota</taxon>
        <taxon>Metazoa</taxon>
        <taxon>Ecdysozoa</taxon>
        <taxon>Arthropoda</taxon>
        <taxon>Hexapoda</taxon>
        <taxon>Insecta</taxon>
        <taxon>Pterygota</taxon>
        <taxon>Neoptera</taxon>
        <taxon>Paraneoptera</taxon>
        <taxon>Hemiptera</taxon>
        <taxon>Sternorrhyncha</taxon>
        <taxon>Aphidomorpha</taxon>
        <taxon>Aphidoidea</taxon>
        <taxon>Aphididae</taxon>
        <taxon>Sipha</taxon>
    </lineage>
</organism>
<dbReference type="PANTHER" id="PTHR45977">
    <property type="entry name" value="TARGET OF ERK KINASE MPK-1"/>
    <property type="match status" value="1"/>
</dbReference>
<dbReference type="EMBL" id="GGMS01009376">
    <property type="protein sequence ID" value="MBY78579.1"/>
    <property type="molecule type" value="Transcribed_RNA"/>
</dbReference>
<evidence type="ECO:0000259" key="13">
    <source>
        <dbReference type="PROSITE" id="PS50089"/>
    </source>
</evidence>
<dbReference type="RefSeq" id="XP_025405640.1">
    <property type="nucleotide sequence ID" value="XM_025549855.1"/>
</dbReference>
<evidence type="ECO:0000256" key="1">
    <source>
        <dbReference type="ARBA" id="ARBA00000900"/>
    </source>
</evidence>